<keyword evidence="1" id="KW-0472">Membrane</keyword>
<sequence>MVLAIILGFLGGLMGANSLPHFIKGITHESFPMFFGNTPVHNLVAGWVGLAIAGVLLYFAGIPDHAGTALIAIAVGALLAGLYHASGRATASVQDRAKAK</sequence>
<name>A0A6N7ZAX8_9PSEU</name>
<evidence type="ECO:0000256" key="1">
    <source>
        <dbReference type="SAM" id="Phobius"/>
    </source>
</evidence>
<gene>
    <name evidence="2" type="ORF">GKO32_33435</name>
</gene>
<protein>
    <submittedName>
        <fullName evidence="2">Uncharacterized protein</fullName>
    </submittedName>
</protein>
<dbReference type="OrthoDB" id="8084250at2"/>
<organism evidence="2 3">
    <name type="scientific">Amycolatopsis pithecellobii</name>
    <dbReference type="NCBI Taxonomy" id="664692"/>
    <lineage>
        <taxon>Bacteria</taxon>
        <taxon>Bacillati</taxon>
        <taxon>Actinomycetota</taxon>
        <taxon>Actinomycetes</taxon>
        <taxon>Pseudonocardiales</taxon>
        <taxon>Pseudonocardiaceae</taxon>
        <taxon>Amycolatopsis</taxon>
    </lineage>
</organism>
<dbReference type="EMBL" id="WMBA01000079">
    <property type="protein sequence ID" value="MTD58848.1"/>
    <property type="molecule type" value="Genomic_DNA"/>
</dbReference>
<evidence type="ECO:0000313" key="3">
    <source>
        <dbReference type="Proteomes" id="UP000440096"/>
    </source>
</evidence>
<accession>A0A6N7ZAX8</accession>
<feature type="transmembrane region" description="Helical" evidence="1">
    <location>
        <begin position="42"/>
        <end position="60"/>
    </location>
</feature>
<dbReference type="AlphaFoldDB" id="A0A6N7ZAX8"/>
<proteinExistence type="predicted"/>
<dbReference type="Proteomes" id="UP000440096">
    <property type="component" value="Unassembled WGS sequence"/>
</dbReference>
<reference evidence="2 3" key="1">
    <citation type="submission" date="2019-11" db="EMBL/GenBank/DDBJ databases">
        <title>Draft genome of Amycolatopsis RM579.</title>
        <authorList>
            <person name="Duangmal K."/>
            <person name="Mingma R."/>
        </authorList>
    </citation>
    <scope>NUCLEOTIDE SEQUENCE [LARGE SCALE GENOMIC DNA]</scope>
    <source>
        <strain evidence="2 3">RM579</strain>
    </source>
</reference>
<keyword evidence="1" id="KW-0812">Transmembrane</keyword>
<feature type="transmembrane region" description="Helical" evidence="1">
    <location>
        <begin position="67"/>
        <end position="85"/>
    </location>
</feature>
<evidence type="ECO:0000313" key="2">
    <source>
        <dbReference type="EMBL" id="MTD58848.1"/>
    </source>
</evidence>
<dbReference type="RefSeq" id="WP_154760919.1">
    <property type="nucleotide sequence ID" value="NZ_WMBA01000079.1"/>
</dbReference>
<keyword evidence="1" id="KW-1133">Transmembrane helix</keyword>
<keyword evidence="3" id="KW-1185">Reference proteome</keyword>
<comment type="caution">
    <text evidence="2">The sequence shown here is derived from an EMBL/GenBank/DDBJ whole genome shotgun (WGS) entry which is preliminary data.</text>
</comment>